<evidence type="ECO:0000256" key="2">
    <source>
        <dbReference type="ARBA" id="ARBA00023125"/>
    </source>
</evidence>
<evidence type="ECO:0000259" key="5">
    <source>
        <dbReference type="PROSITE" id="PS50977"/>
    </source>
</evidence>
<reference evidence="6 7" key="1">
    <citation type="submission" date="2023-08" db="EMBL/GenBank/DDBJ databases">
        <title>Characterization of two Paracoccaceae strains isolated from Phycosphere and proposal of Xinfangfangia lacusdiani sp. nov.</title>
        <authorList>
            <person name="Deng Y."/>
            <person name="Zhang Y.Q."/>
        </authorList>
    </citation>
    <scope>NUCLEOTIDE SEQUENCE [LARGE SCALE GENOMIC DNA]</scope>
    <source>
        <strain evidence="6 7">CPCC 101601</strain>
    </source>
</reference>
<dbReference type="EMBL" id="JAVDBT010000014">
    <property type="protein sequence ID" value="MDQ2067567.1"/>
    <property type="molecule type" value="Genomic_DNA"/>
</dbReference>
<dbReference type="InterPro" id="IPR009057">
    <property type="entry name" value="Homeodomain-like_sf"/>
</dbReference>
<evidence type="ECO:0000256" key="1">
    <source>
        <dbReference type="ARBA" id="ARBA00023015"/>
    </source>
</evidence>
<dbReference type="Proteomes" id="UP001239680">
    <property type="component" value="Unassembled WGS sequence"/>
</dbReference>
<feature type="domain" description="HTH tetR-type" evidence="5">
    <location>
        <begin position="9"/>
        <end position="69"/>
    </location>
</feature>
<dbReference type="Gene3D" id="1.10.357.10">
    <property type="entry name" value="Tetracycline Repressor, domain 2"/>
    <property type="match status" value="1"/>
</dbReference>
<name>A0ABU0W0M3_9RHOB</name>
<keyword evidence="7" id="KW-1185">Reference proteome</keyword>
<dbReference type="PANTHER" id="PTHR30055">
    <property type="entry name" value="HTH-TYPE TRANSCRIPTIONAL REGULATOR RUTR"/>
    <property type="match status" value="1"/>
</dbReference>
<evidence type="ECO:0000256" key="4">
    <source>
        <dbReference type="PROSITE-ProRule" id="PRU00335"/>
    </source>
</evidence>
<evidence type="ECO:0000256" key="3">
    <source>
        <dbReference type="ARBA" id="ARBA00023163"/>
    </source>
</evidence>
<feature type="DNA-binding region" description="H-T-H motif" evidence="4">
    <location>
        <begin position="32"/>
        <end position="51"/>
    </location>
</feature>
<dbReference type="InterPro" id="IPR001647">
    <property type="entry name" value="HTH_TetR"/>
</dbReference>
<evidence type="ECO:0000313" key="7">
    <source>
        <dbReference type="Proteomes" id="UP001239680"/>
    </source>
</evidence>
<dbReference type="Pfam" id="PF00440">
    <property type="entry name" value="TetR_N"/>
    <property type="match status" value="1"/>
</dbReference>
<accession>A0ABU0W0M3</accession>
<keyword evidence="1" id="KW-0805">Transcription regulation</keyword>
<comment type="caution">
    <text evidence="6">The sequence shown here is derived from an EMBL/GenBank/DDBJ whole genome shotgun (WGS) entry which is preliminary data.</text>
</comment>
<dbReference type="PROSITE" id="PS50977">
    <property type="entry name" value="HTH_TETR_2"/>
    <property type="match status" value="1"/>
</dbReference>
<sequence>MTERAKTQDETRARIIAATMQLHDEKGVTATSFVDVAKRAGIGAATVYRHFPNMGSLVTACGTHVWEEMAPPTPDQAEELFSGLDRREDRLKRLVDEVYDFYARGSLRLGKAYADREHFPELDQFLLAVETGIQALVRKAVTPAVTSQTTLELVYALTDFAVWTSMQRVSGDEAARRHHLARLIGCALTEPPHP</sequence>
<proteinExistence type="predicted"/>
<dbReference type="PANTHER" id="PTHR30055:SF234">
    <property type="entry name" value="HTH-TYPE TRANSCRIPTIONAL REGULATOR BETI"/>
    <property type="match status" value="1"/>
</dbReference>
<keyword evidence="3" id="KW-0804">Transcription</keyword>
<keyword evidence="2 4" id="KW-0238">DNA-binding</keyword>
<evidence type="ECO:0000313" key="6">
    <source>
        <dbReference type="EMBL" id="MDQ2067567.1"/>
    </source>
</evidence>
<organism evidence="6 7">
    <name type="scientific">Pseudogemmobacter lacusdianii</name>
    <dbReference type="NCBI Taxonomy" id="3069608"/>
    <lineage>
        <taxon>Bacteria</taxon>
        <taxon>Pseudomonadati</taxon>
        <taxon>Pseudomonadota</taxon>
        <taxon>Alphaproteobacteria</taxon>
        <taxon>Rhodobacterales</taxon>
        <taxon>Paracoccaceae</taxon>
        <taxon>Pseudogemmobacter</taxon>
    </lineage>
</organism>
<dbReference type="PRINTS" id="PR00455">
    <property type="entry name" value="HTHTETR"/>
</dbReference>
<protein>
    <submittedName>
        <fullName evidence="6">TetR/AcrR family transcriptional regulator</fullName>
    </submittedName>
</protein>
<gene>
    <name evidence="6" type="ORF">Q9295_14405</name>
</gene>
<dbReference type="InterPro" id="IPR050109">
    <property type="entry name" value="HTH-type_TetR-like_transc_reg"/>
</dbReference>
<dbReference type="SUPFAM" id="SSF46689">
    <property type="entry name" value="Homeodomain-like"/>
    <property type="match status" value="1"/>
</dbReference>